<gene>
    <name evidence="2" type="ORF">LCGC14_0669180</name>
</gene>
<proteinExistence type="predicted"/>
<dbReference type="EMBL" id="LAZR01001311">
    <property type="protein sequence ID" value="KKN46791.1"/>
    <property type="molecule type" value="Genomic_DNA"/>
</dbReference>
<reference evidence="2" key="1">
    <citation type="journal article" date="2015" name="Nature">
        <title>Complex archaea that bridge the gap between prokaryotes and eukaryotes.</title>
        <authorList>
            <person name="Spang A."/>
            <person name="Saw J.H."/>
            <person name="Jorgensen S.L."/>
            <person name="Zaremba-Niedzwiedzka K."/>
            <person name="Martijn J."/>
            <person name="Lind A.E."/>
            <person name="van Eijk R."/>
            <person name="Schleper C."/>
            <person name="Guy L."/>
            <person name="Ettema T.J."/>
        </authorList>
    </citation>
    <scope>NUCLEOTIDE SEQUENCE</scope>
</reference>
<accession>A0A0F9TCY0</accession>
<evidence type="ECO:0000256" key="1">
    <source>
        <dbReference type="SAM" id="Phobius"/>
    </source>
</evidence>
<dbReference type="AlphaFoldDB" id="A0A0F9TCY0"/>
<keyword evidence="1" id="KW-0812">Transmembrane</keyword>
<keyword evidence="1" id="KW-0472">Membrane</keyword>
<comment type="caution">
    <text evidence="2">The sequence shown here is derived from an EMBL/GenBank/DDBJ whole genome shotgun (WGS) entry which is preliminary data.</text>
</comment>
<organism evidence="2">
    <name type="scientific">marine sediment metagenome</name>
    <dbReference type="NCBI Taxonomy" id="412755"/>
    <lineage>
        <taxon>unclassified sequences</taxon>
        <taxon>metagenomes</taxon>
        <taxon>ecological metagenomes</taxon>
    </lineage>
</organism>
<feature type="transmembrane region" description="Helical" evidence="1">
    <location>
        <begin position="15"/>
        <end position="41"/>
    </location>
</feature>
<keyword evidence="1" id="KW-1133">Transmembrane helix</keyword>
<protein>
    <submittedName>
        <fullName evidence="2">Uncharacterized protein</fullName>
    </submittedName>
</protein>
<name>A0A0F9TCY0_9ZZZZ</name>
<evidence type="ECO:0000313" key="2">
    <source>
        <dbReference type="EMBL" id="KKN46791.1"/>
    </source>
</evidence>
<sequence>MKNLLSKIDTLNGSVIAISSVLFLIGFGIIVPVLALVIYSVRDYRRFETQK</sequence>